<evidence type="ECO:0000259" key="11">
    <source>
        <dbReference type="PROSITE" id="PS50157"/>
    </source>
</evidence>
<evidence type="ECO:0000256" key="4">
    <source>
        <dbReference type="ARBA" id="ARBA00022771"/>
    </source>
</evidence>
<feature type="domain" description="C2H2-type" evidence="11">
    <location>
        <begin position="199"/>
        <end position="221"/>
    </location>
</feature>
<evidence type="ECO:0000256" key="6">
    <source>
        <dbReference type="ARBA" id="ARBA00023015"/>
    </source>
</evidence>
<sequence length="268" mass="29438">MYMNVTSSVSTDSYYGRRTKDFDSTADSKDCFRSLPSTNLTQSLPSDWSGKRKRSSSSSLNQELLQKVSFLLLQSMSDAFNETNISEVLQDMIKRSKDLNRRNDVVLKEEGDMCSGFSDTDTANSEEDKRKKRKKLSELVGLKSSSYVCKECNKVFDDFRALGGHIAAHNRNKRAAAAGDGVDSILAAEAGVFGEVKKYACNLCSRSFTTGQALGGHKTYHRKIGDCDGEVEDEAVSGSLATSEEEKNAVFLALDLNAPPPYERPCGS</sequence>
<dbReference type="Proteomes" id="UP000027138">
    <property type="component" value="Unassembled WGS sequence"/>
</dbReference>
<dbReference type="AlphaFoldDB" id="A0A067KMV5"/>
<dbReference type="Pfam" id="PF13912">
    <property type="entry name" value="zf-C2H2_6"/>
    <property type="match status" value="2"/>
</dbReference>
<dbReference type="SUPFAM" id="SSF57667">
    <property type="entry name" value="beta-beta-alpha zinc fingers"/>
    <property type="match status" value="1"/>
</dbReference>
<dbReference type="PROSITE" id="PS50157">
    <property type="entry name" value="ZINC_FINGER_C2H2_2"/>
    <property type="match status" value="2"/>
</dbReference>
<dbReference type="Gene3D" id="3.30.160.60">
    <property type="entry name" value="Classic Zinc Finger"/>
    <property type="match status" value="1"/>
</dbReference>
<evidence type="ECO:0000256" key="9">
    <source>
        <dbReference type="PROSITE-ProRule" id="PRU00042"/>
    </source>
</evidence>
<evidence type="ECO:0000256" key="10">
    <source>
        <dbReference type="SAM" id="MobiDB-lite"/>
    </source>
</evidence>
<evidence type="ECO:0000256" key="1">
    <source>
        <dbReference type="ARBA" id="ARBA00004123"/>
    </source>
</evidence>
<evidence type="ECO:0000313" key="12">
    <source>
        <dbReference type="EMBL" id="KDP36313.1"/>
    </source>
</evidence>
<proteinExistence type="predicted"/>
<protein>
    <recommendedName>
        <fullName evidence="11">C2H2-type domain-containing protein</fullName>
    </recommendedName>
</protein>
<dbReference type="GO" id="GO:0005634">
    <property type="term" value="C:nucleus"/>
    <property type="evidence" value="ECO:0007669"/>
    <property type="project" value="UniProtKB-SubCell"/>
</dbReference>
<dbReference type="PANTHER" id="PTHR26374:SF374">
    <property type="entry name" value="C2H2-TYPE DOMAIN-CONTAINING PROTEIN"/>
    <property type="match status" value="1"/>
</dbReference>
<dbReference type="PROSITE" id="PS00028">
    <property type="entry name" value="ZINC_FINGER_C2H2_1"/>
    <property type="match status" value="2"/>
</dbReference>
<dbReference type="InterPro" id="IPR036236">
    <property type="entry name" value="Znf_C2H2_sf"/>
</dbReference>
<keyword evidence="4 9" id="KW-0863">Zinc-finger</keyword>
<keyword evidence="3" id="KW-0677">Repeat</keyword>
<keyword evidence="13" id="KW-1185">Reference proteome</keyword>
<feature type="compositionally biased region" description="Basic and acidic residues" evidence="10">
    <location>
        <begin position="18"/>
        <end position="32"/>
    </location>
</feature>
<accession>A0A067KMV5</accession>
<evidence type="ECO:0000256" key="3">
    <source>
        <dbReference type="ARBA" id="ARBA00022737"/>
    </source>
</evidence>
<keyword evidence="7" id="KW-0804">Transcription</keyword>
<dbReference type="EMBL" id="KK914442">
    <property type="protein sequence ID" value="KDP36313.1"/>
    <property type="molecule type" value="Genomic_DNA"/>
</dbReference>
<feature type="compositionally biased region" description="Polar residues" evidence="10">
    <location>
        <begin position="1"/>
        <end position="13"/>
    </location>
</feature>
<feature type="domain" description="C2H2-type" evidence="11">
    <location>
        <begin position="147"/>
        <end position="174"/>
    </location>
</feature>
<evidence type="ECO:0000256" key="7">
    <source>
        <dbReference type="ARBA" id="ARBA00023163"/>
    </source>
</evidence>
<dbReference type="SMART" id="SM00355">
    <property type="entry name" value="ZnF_C2H2"/>
    <property type="match status" value="2"/>
</dbReference>
<reference evidence="12 13" key="1">
    <citation type="journal article" date="2014" name="PLoS ONE">
        <title>Global Analysis of Gene Expression Profiles in Physic Nut (Jatropha curcas L.) Seedlings Exposed to Salt Stress.</title>
        <authorList>
            <person name="Zhang L."/>
            <person name="Zhang C."/>
            <person name="Wu P."/>
            <person name="Chen Y."/>
            <person name="Li M."/>
            <person name="Jiang H."/>
            <person name="Wu G."/>
        </authorList>
    </citation>
    <scope>NUCLEOTIDE SEQUENCE [LARGE SCALE GENOMIC DNA]</scope>
    <source>
        <strain evidence="13">cv. GZQX0401</strain>
        <tissue evidence="12">Young leaves</tissue>
    </source>
</reference>
<evidence type="ECO:0000256" key="2">
    <source>
        <dbReference type="ARBA" id="ARBA00022723"/>
    </source>
</evidence>
<dbReference type="InterPro" id="IPR013087">
    <property type="entry name" value="Znf_C2H2_type"/>
</dbReference>
<keyword evidence="2" id="KW-0479">Metal-binding</keyword>
<name>A0A067KMV5_JATCU</name>
<keyword evidence="6" id="KW-0805">Transcription regulation</keyword>
<dbReference type="PANTHER" id="PTHR26374">
    <property type="entry name" value="ZINC FINGER PROTEIN ZAT5"/>
    <property type="match status" value="1"/>
</dbReference>
<dbReference type="STRING" id="180498.A0A067KMV5"/>
<dbReference type="KEGG" id="jcu:105635680"/>
<dbReference type="OrthoDB" id="852314at2759"/>
<evidence type="ECO:0000256" key="5">
    <source>
        <dbReference type="ARBA" id="ARBA00022833"/>
    </source>
</evidence>
<feature type="region of interest" description="Disordered" evidence="10">
    <location>
        <begin position="1"/>
        <end position="38"/>
    </location>
</feature>
<keyword evidence="8" id="KW-0539">Nucleus</keyword>
<dbReference type="GO" id="GO:0008270">
    <property type="term" value="F:zinc ion binding"/>
    <property type="evidence" value="ECO:0007669"/>
    <property type="project" value="UniProtKB-KW"/>
</dbReference>
<gene>
    <name evidence="12" type="ORF">JCGZ_09528</name>
</gene>
<keyword evidence="5" id="KW-0862">Zinc</keyword>
<evidence type="ECO:0000256" key="8">
    <source>
        <dbReference type="ARBA" id="ARBA00023242"/>
    </source>
</evidence>
<evidence type="ECO:0000313" key="13">
    <source>
        <dbReference type="Proteomes" id="UP000027138"/>
    </source>
</evidence>
<comment type="subcellular location">
    <subcellularLocation>
        <location evidence="1">Nucleus</location>
    </subcellularLocation>
</comment>
<organism evidence="12 13">
    <name type="scientific">Jatropha curcas</name>
    <name type="common">Barbados nut</name>
    <dbReference type="NCBI Taxonomy" id="180498"/>
    <lineage>
        <taxon>Eukaryota</taxon>
        <taxon>Viridiplantae</taxon>
        <taxon>Streptophyta</taxon>
        <taxon>Embryophyta</taxon>
        <taxon>Tracheophyta</taxon>
        <taxon>Spermatophyta</taxon>
        <taxon>Magnoliopsida</taxon>
        <taxon>eudicotyledons</taxon>
        <taxon>Gunneridae</taxon>
        <taxon>Pentapetalae</taxon>
        <taxon>rosids</taxon>
        <taxon>fabids</taxon>
        <taxon>Malpighiales</taxon>
        <taxon>Euphorbiaceae</taxon>
        <taxon>Crotonoideae</taxon>
        <taxon>Jatropheae</taxon>
        <taxon>Jatropha</taxon>
    </lineage>
</organism>